<comment type="similarity">
    <text evidence="10">Belongs to the methyl-accepting chemotaxis (MCP) protein family.</text>
</comment>
<evidence type="ECO:0000256" key="6">
    <source>
        <dbReference type="ARBA" id="ARBA00022692"/>
    </source>
</evidence>
<feature type="transmembrane region" description="Helical" evidence="12">
    <location>
        <begin position="183"/>
        <end position="204"/>
    </location>
</feature>
<dbReference type="InterPro" id="IPR035440">
    <property type="entry name" value="4HB_MCP_dom_sf"/>
</dbReference>
<dbReference type="RefSeq" id="WP_166676489.1">
    <property type="nucleotide sequence ID" value="NZ_JBHLUW010000024.1"/>
</dbReference>
<sequence>MKISIKLRLAVAMFLLGCLLSLVGILGLTGMSSSNDANRETYANKLPRVVYIGDSEIVLTRQRAALLRAALDPTSSELESIITKSQGFAKQSHELWDKYLALPRSTDEDQLTQQVIRTRNAMDKGLDDYIAALRSGDKQAITKAGLVNNDLYADFNKAGEKLRHFQFSTAKDDYETQQRGFSLFRGVIIGAIVLGLAAAVYSWYSLRRAIARPLESALSHFEHIAAGDLTHRVEVTSRDEMGQLMNGLAKMRDSLAHTVRTVRKGSDAIATATREVAAGNLDLSARTEEQAASLQQTAASMEELSGTVKQNADNVREAANMSMTASGTADKGSDVVQRVVETMTGIDESSSRIGDIISIIEGIAFQTNILALNAAVEAARAGEQGRGFAVVAAEVRSLAQRSSSAAKEIKQLIEQSVERVKVGTTLVGEAGETMTEIIGSVKRVTDIMGEIAAATHEQTNGIDQVSHAVTQMDEVTQQNAALVEQASAAAASLEDQARALRDAVSVFKLADDAASHARMPMRAAA</sequence>
<evidence type="ECO:0000256" key="11">
    <source>
        <dbReference type="PROSITE-ProRule" id="PRU00284"/>
    </source>
</evidence>
<dbReference type="PROSITE" id="PS50111">
    <property type="entry name" value="CHEMOTAXIS_TRANSDUC_2"/>
    <property type="match status" value="1"/>
</dbReference>
<comment type="caution">
    <text evidence="15">The sequence shown here is derived from an EMBL/GenBank/DDBJ whole genome shotgun (WGS) entry which is preliminary data.</text>
</comment>
<feature type="domain" description="HAMP" evidence="14">
    <location>
        <begin position="208"/>
        <end position="260"/>
    </location>
</feature>
<evidence type="ECO:0000256" key="1">
    <source>
        <dbReference type="ARBA" id="ARBA00004429"/>
    </source>
</evidence>
<dbReference type="InterPro" id="IPR004090">
    <property type="entry name" value="Chemotax_Me-accpt_rcpt"/>
</dbReference>
<dbReference type="EMBL" id="SORE01000028">
    <property type="protein sequence ID" value="TDY39069.1"/>
    <property type="molecule type" value="Genomic_DNA"/>
</dbReference>
<dbReference type="InterPro" id="IPR003660">
    <property type="entry name" value="HAMP_dom"/>
</dbReference>
<dbReference type="InterPro" id="IPR051310">
    <property type="entry name" value="MCP_chemotaxis"/>
</dbReference>
<keyword evidence="16" id="KW-1185">Reference proteome</keyword>
<proteinExistence type="inferred from homology"/>
<evidence type="ECO:0000256" key="8">
    <source>
        <dbReference type="ARBA" id="ARBA00023136"/>
    </source>
</evidence>
<dbReference type="PANTHER" id="PTHR43531">
    <property type="entry name" value="PROTEIN ICFG"/>
    <property type="match status" value="1"/>
</dbReference>
<keyword evidence="9 11" id="KW-0807">Transducer</keyword>
<gene>
    <name evidence="15" type="ORF">BX592_12873</name>
</gene>
<protein>
    <submittedName>
        <fullName evidence="15">Methyl-accepting chemotaxis sensory transducer with TarH sensor</fullName>
    </submittedName>
</protein>
<keyword evidence="5" id="KW-0997">Cell inner membrane</keyword>
<evidence type="ECO:0000256" key="12">
    <source>
        <dbReference type="SAM" id="Phobius"/>
    </source>
</evidence>
<dbReference type="SMART" id="SM00304">
    <property type="entry name" value="HAMP"/>
    <property type="match status" value="1"/>
</dbReference>
<keyword evidence="8 12" id="KW-0472">Membrane</keyword>
<dbReference type="FunFam" id="1.10.287.950:FF:000001">
    <property type="entry name" value="Methyl-accepting chemotaxis sensory transducer"/>
    <property type="match status" value="1"/>
</dbReference>
<evidence type="ECO:0000313" key="16">
    <source>
        <dbReference type="Proteomes" id="UP000295509"/>
    </source>
</evidence>
<dbReference type="Proteomes" id="UP000295509">
    <property type="component" value="Unassembled WGS sequence"/>
</dbReference>
<evidence type="ECO:0000256" key="3">
    <source>
        <dbReference type="ARBA" id="ARBA00022481"/>
    </source>
</evidence>
<evidence type="ECO:0000256" key="9">
    <source>
        <dbReference type="ARBA" id="ARBA00023224"/>
    </source>
</evidence>
<name>A0A4R8LAG5_9BURK</name>
<dbReference type="CDD" id="cd11386">
    <property type="entry name" value="MCP_signal"/>
    <property type="match status" value="1"/>
</dbReference>
<dbReference type="InterPro" id="IPR004089">
    <property type="entry name" value="MCPsignal_dom"/>
</dbReference>
<dbReference type="CDD" id="cd06225">
    <property type="entry name" value="HAMP"/>
    <property type="match status" value="1"/>
</dbReference>
<evidence type="ECO:0000313" key="15">
    <source>
        <dbReference type="EMBL" id="TDY39069.1"/>
    </source>
</evidence>
<dbReference type="InterPro" id="IPR003122">
    <property type="entry name" value="Tar_rcpt_lig-bd"/>
</dbReference>
<keyword evidence="7 12" id="KW-1133">Transmembrane helix</keyword>
<dbReference type="SMART" id="SM00283">
    <property type="entry name" value="MA"/>
    <property type="match status" value="1"/>
</dbReference>
<evidence type="ECO:0000259" key="14">
    <source>
        <dbReference type="PROSITE" id="PS50885"/>
    </source>
</evidence>
<dbReference type="Pfam" id="PF02203">
    <property type="entry name" value="TarH"/>
    <property type="match status" value="1"/>
</dbReference>
<evidence type="ECO:0000256" key="2">
    <source>
        <dbReference type="ARBA" id="ARBA00022475"/>
    </source>
</evidence>
<dbReference type="Pfam" id="PF00015">
    <property type="entry name" value="MCPsignal"/>
    <property type="match status" value="1"/>
</dbReference>
<dbReference type="GO" id="GO:0006935">
    <property type="term" value="P:chemotaxis"/>
    <property type="evidence" value="ECO:0007669"/>
    <property type="project" value="UniProtKB-KW"/>
</dbReference>
<dbReference type="GO" id="GO:0007165">
    <property type="term" value="P:signal transduction"/>
    <property type="evidence" value="ECO:0007669"/>
    <property type="project" value="UniProtKB-KW"/>
</dbReference>
<comment type="subcellular location">
    <subcellularLocation>
        <location evidence="1">Cell inner membrane</location>
        <topology evidence="1">Multi-pass membrane protein</topology>
    </subcellularLocation>
</comment>
<evidence type="ECO:0000259" key="13">
    <source>
        <dbReference type="PROSITE" id="PS50111"/>
    </source>
</evidence>
<accession>A0A4R8LAG5</accession>
<dbReference type="GO" id="GO:0005886">
    <property type="term" value="C:plasma membrane"/>
    <property type="evidence" value="ECO:0007669"/>
    <property type="project" value="UniProtKB-SubCell"/>
</dbReference>
<dbReference type="PRINTS" id="PR00260">
    <property type="entry name" value="CHEMTRNSDUCR"/>
</dbReference>
<feature type="domain" description="Methyl-accepting transducer" evidence="13">
    <location>
        <begin position="265"/>
        <end position="494"/>
    </location>
</feature>
<reference evidence="15 16" key="1">
    <citation type="submission" date="2019-03" db="EMBL/GenBank/DDBJ databases">
        <title>Genomic Encyclopedia of Type Strains, Phase III (KMG-III): the genomes of soil and plant-associated and newly described type strains.</title>
        <authorList>
            <person name="Whitman W."/>
        </authorList>
    </citation>
    <scope>NUCLEOTIDE SEQUENCE [LARGE SCALE GENOMIC DNA]</scope>
    <source>
        <strain evidence="15 16">LMG 29544</strain>
    </source>
</reference>
<dbReference type="SUPFAM" id="SSF58104">
    <property type="entry name" value="Methyl-accepting chemotaxis protein (MCP) signaling domain"/>
    <property type="match status" value="1"/>
</dbReference>
<keyword evidence="6 12" id="KW-0812">Transmembrane</keyword>
<evidence type="ECO:0000256" key="4">
    <source>
        <dbReference type="ARBA" id="ARBA00022500"/>
    </source>
</evidence>
<dbReference type="Gene3D" id="1.10.287.950">
    <property type="entry name" value="Methyl-accepting chemotaxis protein"/>
    <property type="match status" value="1"/>
</dbReference>
<keyword evidence="4" id="KW-0145">Chemotaxis</keyword>
<dbReference type="PROSITE" id="PS50885">
    <property type="entry name" value="HAMP"/>
    <property type="match status" value="1"/>
</dbReference>
<keyword evidence="3" id="KW-0488">Methylation</keyword>
<evidence type="ECO:0000256" key="10">
    <source>
        <dbReference type="ARBA" id="ARBA00029447"/>
    </source>
</evidence>
<evidence type="ECO:0000256" key="7">
    <source>
        <dbReference type="ARBA" id="ARBA00022989"/>
    </source>
</evidence>
<evidence type="ECO:0000256" key="5">
    <source>
        <dbReference type="ARBA" id="ARBA00022519"/>
    </source>
</evidence>
<dbReference type="PANTHER" id="PTHR43531:SF14">
    <property type="entry name" value="METHYL-ACCEPTING CHEMOTAXIS PROTEIN I-RELATED"/>
    <property type="match status" value="1"/>
</dbReference>
<dbReference type="GO" id="GO:0004888">
    <property type="term" value="F:transmembrane signaling receptor activity"/>
    <property type="evidence" value="ECO:0007669"/>
    <property type="project" value="InterPro"/>
</dbReference>
<organism evidence="15 16">
    <name type="scientific">Paraburkholderia rhizosphaerae</name>
    <dbReference type="NCBI Taxonomy" id="480658"/>
    <lineage>
        <taxon>Bacteria</taxon>
        <taxon>Pseudomonadati</taxon>
        <taxon>Pseudomonadota</taxon>
        <taxon>Betaproteobacteria</taxon>
        <taxon>Burkholderiales</taxon>
        <taxon>Burkholderiaceae</taxon>
        <taxon>Paraburkholderia</taxon>
    </lineage>
</organism>
<keyword evidence="2" id="KW-1003">Cell membrane</keyword>
<dbReference type="AlphaFoldDB" id="A0A4R8LAG5"/>
<dbReference type="Pfam" id="PF00672">
    <property type="entry name" value="HAMP"/>
    <property type="match status" value="1"/>
</dbReference>
<dbReference type="SUPFAM" id="SSF47170">
    <property type="entry name" value="Aspartate receptor, ligand-binding domain"/>
    <property type="match status" value="1"/>
</dbReference>